<dbReference type="InterPro" id="IPR009721">
    <property type="entry name" value="O-acyltransferase_WSD1_C"/>
</dbReference>
<feature type="transmembrane region" description="Helical" evidence="1">
    <location>
        <begin position="15"/>
        <end position="34"/>
    </location>
</feature>
<dbReference type="EMBL" id="OV651817">
    <property type="protein sequence ID" value="CAH1110902.1"/>
    <property type="molecule type" value="Genomic_DNA"/>
</dbReference>
<keyword evidence="4" id="KW-1185">Reference proteome</keyword>
<dbReference type="PANTHER" id="PTHR31650">
    <property type="entry name" value="O-ACYLTRANSFERASE (WSD1-LIKE) FAMILY PROTEIN"/>
    <property type="match status" value="1"/>
</dbReference>
<evidence type="ECO:0000313" key="4">
    <source>
        <dbReference type="Proteomes" id="UP001153636"/>
    </source>
</evidence>
<feature type="domain" description="O-acyltransferase WSD1 C-terminal" evidence="2">
    <location>
        <begin position="344"/>
        <end position="469"/>
    </location>
</feature>
<name>A0A9P0GIW3_9CUCU</name>
<accession>A0A9P0GIW3</accession>
<evidence type="ECO:0000259" key="2">
    <source>
        <dbReference type="Pfam" id="PF06974"/>
    </source>
</evidence>
<keyword evidence="1" id="KW-0812">Transmembrane</keyword>
<feature type="transmembrane region" description="Helical" evidence="1">
    <location>
        <begin position="387"/>
        <end position="411"/>
    </location>
</feature>
<dbReference type="Pfam" id="PF06974">
    <property type="entry name" value="WS_DGAT_C"/>
    <property type="match status" value="1"/>
</dbReference>
<dbReference type="GO" id="GO:0005886">
    <property type="term" value="C:plasma membrane"/>
    <property type="evidence" value="ECO:0007669"/>
    <property type="project" value="TreeGrafter"/>
</dbReference>
<organism evidence="3 4">
    <name type="scientific">Psylliodes chrysocephalus</name>
    <dbReference type="NCBI Taxonomy" id="3402493"/>
    <lineage>
        <taxon>Eukaryota</taxon>
        <taxon>Metazoa</taxon>
        <taxon>Ecdysozoa</taxon>
        <taxon>Arthropoda</taxon>
        <taxon>Hexapoda</taxon>
        <taxon>Insecta</taxon>
        <taxon>Pterygota</taxon>
        <taxon>Neoptera</taxon>
        <taxon>Endopterygota</taxon>
        <taxon>Coleoptera</taxon>
        <taxon>Polyphaga</taxon>
        <taxon>Cucujiformia</taxon>
        <taxon>Chrysomeloidea</taxon>
        <taxon>Chrysomelidae</taxon>
        <taxon>Galerucinae</taxon>
        <taxon>Alticini</taxon>
        <taxon>Psylliodes</taxon>
    </lineage>
</organism>
<dbReference type="AlphaFoldDB" id="A0A9P0GIW3"/>
<protein>
    <recommendedName>
        <fullName evidence="2">O-acyltransferase WSD1 C-terminal domain-containing protein</fullName>
    </recommendedName>
</protein>
<sequence length="497" mass="57446">MLIPYIICSILTLPGYLIIFTLMWLLSIFVFFYIKIRYGERAVFLDSADTLFALKETYHNVSKLLLILNGNNKDEDIEANAKRVIQERLFKYPDKFGRLMCSVHMFLGYPFFLRENVTADNIVNTLEVDKSNFKNIQDILSAYSSKPLPLDNKLLWEVTFLKASDKWNRLNNLKNHQVAVIIRLNHALGDGLSFMNLCAEILGENDIRLDKTFKNIPKSAEWTKNPVMDILLKLFFFLIVPGFYIVEKIKLFINNFDGPIIVHKQVMTFKAEKTGEHLIKKLKKIKKDIGDTSFTEVLLTLISASLYTHFQSKGDHIPKILPFGIIFVKDLEPLTINGTPVIRNQFGYVVLSIPIATGSSSLLKRLEYLKKNSRTFSTMIDFQIRKFLLFHIIKFIPIPVLTWIFPLYGLWGSFSNLPEFPRIVIFNGHEVENCFFFTLNRDQLGTGFSVIGYDDRIHFGVTADINHIGSKEECDTIINDIFKNIELLRLEIEMKKI</sequence>
<dbReference type="Proteomes" id="UP001153636">
    <property type="component" value="Chromosome 5"/>
</dbReference>
<reference evidence="3" key="1">
    <citation type="submission" date="2022-01" db="EMBL/GenBank/DDBJ databases">
        <authorList>
            <person name="King R."/>
        </authorList>
    </citation>
    <scope>NUCLEOTIDE SEQUENCE</scope>
</reference>
<dbReference type="GO" id="GO:0008374">
    <property type="term" value="F:O-acyltransferase activity"/>
    <property type="evidence" value="ECO:0007669"/>
    <property type="project" value="InterPro"/>
</dbReference>
<dbReference type="InterPro" id="IPR045034">
    <property type="entry name" value="O-acyltransferase_WSD1-like"/>
</dbReference>
<dbReference type="OrthoDB" id="619536at2759"/>
<dbReference type="PANTHER" id="PTHR31650:SF1">
    <property type="entry name" value="WAX ESTER SYNTHASE_DIACYLGLYCEROL ACYLTRANSFERASE 4-RELATED"/>
    <property type="match status" value="1"/>
</dbReference>
<keyword evidence="1" id="KW-0472">Membrane</keyword>
<keyword evidence="1" id="KW-1133">Transmembrane helix</keyword>
<gene>
    <name evidence="3" type="ORF">PSYICH_LOCUS11733</name>
</gene>
<dbReference type="GO" id="GO:0019432">
    <property type="term" value="P:triglyceride biosynthetic process"/>
    <property type="evidence" value="ECO:0007669"/>
    <property type="project" value="TreeGrafter"/>
</dbReference>
<evidence type="ECO:0000256" key="1">
    <source>
        <dbReference type="SAM" id="Phobius"/>
    </source>
</evidence>
<proteinExistence type="predicted"/>
<evidence type="ECO:0000313" key="3">
    <source>
        <dbReference type="EMBL" id="CAH1110902.1"/>
    </source>
</evidence>